<evidence type="ECO:0000313" key="3">
    <source>
        <dbReference type="EMBL" id="GAA2003129.1"/>
    </source>
</evidence>
<dbReference type="EMBL" id="BAAAPC010000013">
    <property type="protein sequence ID" value="GAA2003129.1"/>
    <property type="molecule type" value="Genomic_DNA"/>
</dbReference>
<gene>
    <name evidence="3" type="ORF">GCM10009799_32820</name>
</gene>
<feature type="transmembrane region" description="Helical" evidence="2">
    <location>
        <begin position="23"/>
        <end position="45"/>
    </location>
</feature>
<dbReference type="Proteomes" id="UP001501585">
    <property type="component" value="Unassembled WGS sequence"/>
</dbReference>
<keyword evidence="4" id="KW-1185">Reference proteome</keyword>
<keyword evidence="2" id="KW-1133">Transmembrane helix</keyword>
<keyword evidence="2" id="KW-0472">Membrane</keyword>
<sequence>MSFRRSYSTAQLPHMNRDQGSSFTEYGAVILLVAALIAVVFTASIPQQIEGLFSSGLCELGQLGKKEPEDCTDIGAPQVADRSVSEKPSQIPGGKAGRNFPNRDVPPSARVPSEDSMWPRVVPTSGNKSDASAKNKDRKPATSGNIPKAESPVYTEPGEYPQMNQVQQSKDDYLSLGQGKNTFCFLWEEMCCPVNEDTGQDACTTIEEVQMAIDGSRAACYFPEWITGVPEGEQWAYCRPHAADYFEHFLNNSGKDMNLDMDTFLSDVPEFQEEIDDHQQELIDQALKDAKGRGIDGPITYPVSTEKKAWGYPPNDPNGKDFIYENPDWKNAIGSFHYWLEGEITVYPPKEPGEKPTYSLDAEVNMEKWYDWERDTHTPVFDPSEMKGKLIGFSQSDLAALHQYGMAQEFWIRGNKNLPTVKG</sequence>
<organism evidence="3 4">
    <name type="scientific">Nocardiopsis rhodophaea</name>
    <dbReference type="NCBI Taxonomy" id="280238"/>
    <lineage>
        <taxon>Bacteria</taxon>
        <taxon>Bacillati</taxon>
        <taxon>Actinomycetota</taxon>
        <taxon>Actinomycetes</taxon>
        <taxon>Streptosporangiales</taxon>
        <taxon>Nocardiopsidaceae</taxon>
        <taxon>Nocardiopsis</taxon>
    </lineage>
</organism>
<evidence type="ECO:0000313" key="4">
    <source>
        <dbReference type="Proteomes" id="UP001501585"/>
    </source>
</evidence>
<feature type="compositionally biased region" description="Basic and acidic residues" evidence="1">
    <location>
        <begin position="131"/>
        <end position="140"/>
    </location>
</feature>
<proteinExistence type="predicted"/>
<evidence type="ECO:0000256" key="1">
    <source>
        <dbReference type="SAM" id="MobiDB-lite"/>
    </source>
</evidence>
<comment type="caution">
    <text evidence="3">The sequence shown here is derived from an EMBL/GenBank/DDBJ whole genome shotgun (WGS) entry which is preliminary data.</text>
</comment>
<protein>
    <submittedName>
        <fullName evidence="3">Uncharacterized protein</fullName>
    </submittedName>
</protein>
<accession>A0ABN2TB27</accession>
<name>A0ABN2TB27_9ACTN</name>
<feature type="region of interest" description="Disordered" evidence="1">
    <location>
        <begin position="68"/>
        <end position="160"/>
    </location>
</feature>
<evidence type="ECO:0000256" key="2">
    <source>
        <dbReference type="SAM" id="Phobius"/>
    </source>
</evidence>
<keyword evidence="2" id="KW-0812">Transmembrane</keyword>
<reference evidence="3 4" key="1">
    <citation type="journal article" date="2019" name="Int. J. Syst. Evol. Microbiol.">
        <title>The Global Catalogue of Microorganisms (GCM) 10K type strain sequencing project: providing services to taxonomists for standard genome sequencing and annotation.</title>
        <authorList>
            <consortium name="The Broad Institute Genomics Platform"/>
            <consortium name="The Broad Institute Genome Sequencing Center for Infectious Disease"/>
            <person name="Wu L."/>
            <person name="Ma J."/>
        </authorList>
    </citation>
    <scope>NUCLEOTIDE SEQUENCE [LARGE SCALE GENOMIC DNA]</scope>
    <source>
        <strain evidence="3 4">JCM 15313</strain>
    </source>
</reference>